<protein>
    <submittedName>
        <fullName evidence="6">Uncharacterized protein</fullName>
    </submittedName>
</protein>
<dbReference type="SMART" id="SM00248">
    <property type="entry name" value="ANK"/>
    <property type="match status" value="5"/>
</dbReference>
<dbReference type="PANTHER" id="PTHR24171:SF9">
    <property type="entry name" value="ANKYRIN REPEAT DOMAIN-CONTAINING PROTEIN 39"/>
    <property type="match status" value="1"/>
</dbReference>
<dbReference type="Gene3D" id="1.25.40.20">
    <property type="entry name" value="Ankyrin repeat-containing domain"/>
    <property type="match status" value="1"/>
</dbReference>
<feature type="transmembrane region" description="Helical" evidence="5">
    <location>
        <begin position="272"/>
        <end position="293"/>
    </location>
</feature>
<feature type="repeat" description="ANK" evidence="3">
    <location>
        <begin position="107"/>
        <end position="139"/>
    </location>
</feature>
<evidence type="ECO:0000313" key="6">
    <source>
        <dbReference type="EMBL" id="NDV34371.1"/>
    </source>
</evidence>
<sequence length="300" mass="33464">MDEDKKNSTQSIIFEAANQGRLDILKGFDKQVIQRSVNKHKSNALHWAAGGGHLETCQWLVQEVGIPITHTNKQGRNALHWSARMGHIPVATWCIDNGVPVDSLTKDGSTPLQWAVWQGQEEMCRFLISKGANLHHRNYFGCNAGHWACMGGVGPSFLEFLQSLQVDFTLQNDVLHTPLHKAAFKGHQPTCQWLIENVPQVDLLSPDKFGRNAAEQAASNSNTDLAQWLQEQALHKGSAPGNTANKPTDGASDKDGDKAGHTKSFQEVAKRWLAYVSFKIPFLFVTILIFLWFKKNKTLM</sequence>
<proteinExistence type="predicted"/>
<evidence type="ECO:0000256" key="3">
    <source>
        <dbReference type="PROSITE-ProRule" id="PRU00023"/>
    </source>
</evidence>
<dbReference type="EMBL" id="GIBP01005402">
    <property type="protein sequence ID" value="NDV34371.1"/>
    <property type="molecule type" value="Transcribed_RNA"/>
</dbReference>
<dbReference type="InterPro" id="IPR002110">
    <property type="entry name" value="Ankyrin_rpt"/>
</dbReference>
<evidence type="ECO:0000256" key="4">
    <source>
        <dbReference type="SAM" id="MobiDB-lite"/>
    </source>
</evidence>
<feature type="compositionally biased region" description="Basic and acidic residues" evidence="4">
    <location>
        <begin position="251"/>
        <end position="260"/>
    </location>
</feature>
<dbReference type="PANTHER" id="PTHR24171">
    <property type="entry name" value="ANKYRIN REPEAT DOMAIN-CONTAINING PROTEIN 39-RELATED"/>
    <property type="match status" value="1"/>
</dbReference>
<evidence type="ECO:0000256" key="2">
    <source>
        <dbReference type="ARBA" id="ARBA00023043"/>
    </source>
</evidence>
<organism evidence="6">
    <name type="scientific">Arcella intermedia</name>
    <dbReference type="NCBI Taxonomy" id="1963864"/>
    <lineage>
        <taxon>Eukaryota</taxon>
        <taxon>Amoebozoa</taxon>
        <taxon>Tubulinea</taxon>
        <taxon>Elardia</taxon>
        <taxon>Arcellinida</taxon>
        <taxon>Sphaerothecina</taxon>
        <taxon>Arcellidae</taxon>
        <taxon>Arcella</taxon>
    </lineage>
</organism>
<feature type="region of interest" description="Disordered" evidence="4">
    <location>
        <begin position="236"/>
        <end position="260"/>
    </location>
</feature>
<keyword evidence="2 3" id="KW-0040">ANK repeat</keyword>
<keyword evidence="1" id="KW-0677">Repeat</keyword>
<accession>A0A6B2LC02</accession>
<evidence type="ECO:0000256" key="5">
    <source>
        <dbReference type="SAM" id="Phobius"/>
    </source>
</evidence>
<dbReference type="Pfam" id="PF12796">
    <property type="entry name" value="Ank_2"/>
    <property type="match status" value="2"/>
</dbReference>
<feature type="repeat" description="ANK" evidence="3">
    <location>
        <begin position="74"/>
        <end position="106"/>
    </location>
</feature>
<evidence type="ECO:0000256" key="1">
    <source>
        <dbReference type="ARBA" id="ARBA00022737"/>
    </source>
</evidence>
<keyword evidence="5" id="KW-0472">Membrane</keyword>
<reference evidence="6" key="1">
    <citation type="journal article" date="2020" name="J. Eukaryot. Microbiol.">
        <title>De novo Sequencing, Assembly and Annotation of the Transcriptome for the Free-Living Testate Amoeba Arcella intermedia.</title>
        <authorList>
            <person name="Ribeiro G.M."/>
            <person name="Porfirio-Sousa A.L."/>
            <person name="Maurer-Alcala X.X."/>
            <person name="Katz L.A."/>
            <person name="Lahr D.J.G."/>
        </authorList>
    </citation>
    <scope>NUCLEOTIDE SEQUENCE</scope>
</reference>
<dbReference type="PROSITE" id="PS50088">
    <property type="entry name" value="ANK_REPEAT"/>
    <property type="match status" value="2"/>
</dbReference>
<dbReference type="AlphaFoldDB" id="A0A6B2LC02"/>
<dbReference type="InterPro" id="IPR036770">
    <property type="entry name" value="Ankyrin_rpt-contain_sf"/>
</dbReference>
<keyword evidence="5" id="KW-0812">Transmembrane</keyword>
<name>A0A6B2LC02_9EUKA</name>
<keyword evidence="5" id="KW-1133">Transmembrane helix</keyword>
<dbReference type="PROSITE" id="PS50297">
    <property type="entry name" value="ANK_REP_REGION"/>
    <property type="match status" value="1"/>
</dbReference>
<dbReference type="SUPFAM" id="SSF48403">
    <property type="entry name" value="Ankyrin repeat"/>
    <property type="match status" value="1"/>
</dbReference>